<dbReference type="EMBL" id="BAABRP010000011">
    <property type="protein sequence ID" value="GAA5513901.1"/>
    <property type="molecule type" value="Genomic_DNA"/>
</dbReference>
<dbReference type="RefSeq" id="WP_345465942.1">
    <property type="nucleotide sequence ID" value="NZ_BAABRP010000011.1"/>
</dbReference>
<dbReference type="NCBIfam" id="NF008277">
    <property type="entry name" value="PRK11055.1"/>
    <property type="match status" value="1"/>
</dbReference>
<evidence type="ECO:0000256" key="2">
    <source>
        <dbReference type="ARBA" id="ARBA00005028"/>
    </source>
</evidence>
<dbReference type="Pfam" id="PF01263">
    <property type="entry name" value="Aldose_epim"/>
    <property type="match status" value="1"/>
</dbReference>
<proteinExistence type="inferred from homology"/>
<dbReference type="Proteomes" id="UP001401887">
    <property type="component" value="Unassembled WGS sequence"/>
</dbReference>
<comment type="catalytic activity">
    <reaction evidence="1 8">
        <text>alpha-D-glucose = beta-D-glucose</text>
        <dbReference type="Rhea" id="RHEA:10264"/>
        <dbReference type="ChEBI" id="CHEBI:15903"/>
        <dbReference type="ChEBI" id="CHEBI:17925"/>
        <dbReference type="EC" id="5.1.3.3"/>
    </reaction>
</comment>
<evidence type="ECO:0000256" key="7">
    <source>
        <dbReference type="ARBA" id="ARBA00023277"/>
    </source>
</evidence>
<dbReference type="EC" id="5.1.3.3" evidence="4 8"/>
<dbReference type="PROSITE" id="PS00545">
    <property type="entry name" value="ALDOSE_1_EPIMERASE"/>
    <property type="match status" value="1"/>
</dbReference>
<keyword evidence="6 8" id="KW-0413">Isomerase</keyword>
<feature type="compositionally biased region" description="Basic and acidic residues" evidence="9">
    <location>
        <begin position="1"/>
        <end position="14"/>
    </location>
</feature>
<evidence type="ECO:0000256" key="5">
    <source>
        <dbReference type="ARBA" id="ARBA00014165"/>
    </source>
</evidence>
<accession>A0ABP9W972</accession>
<evidence type="ECO:0000256" key="1">
    <source>
        <dbReference type="ARBA" id="ARBA00001614"/>
    </source>
</evidence>
<reference evidence="10 11" key="1">
    <citation type="submission" date="2024-02" db="EMBL/GenBank/DDBJ databases">
        <title>Deinococcus carri NBRC 110142.</title>
        <authorList>
            <person name="Ichikawa N."/>
            <person name="Katano-Makiyama Y."/>
            <person name="Hidaka K."/>
        </authorList>
    </citation>
    <scope>NUCLEOTIDE SEQUENCE [LARGE SCALE GENOMIC DNA]</scope>
    <source>
        <strain evidence="10 11">NBRC 110142</strain>
    </source>
</reference>
<evidence type="ECO:0000313" key="10">
    <source>
        <dbReference type="EMBL" id="GAA5513901.1"/>
    </source>
</evidence>
<dbReference type="InterPro" id="IPR015443">
    <property type="entry name" value="Aldose_1-epimerase"/>
</dbReference>
<name>A0ABP9W972_9DEIO</name>
<dbReference type="SUPFAM" id="SSF74650">
    <property type="entry name" value="Galactose mutarotase-like"/>
    <property type="match status" value="1"/>
</dbReference>
<dbReference type="PANTHER" id="PTHR10091">
    <property type="entry name" value="ALDOSE-1-EPIMERASE"/>
    <property type="match status" value="1"/>
</dbReference>
<comment type="pathway">
    <text evidence="2 8">Carbohydrate metabolism; hexose metabolism.</text>
</comment>
<organism evidence="10 11">
    <name type="scientific">Deinococcus carri</name>
    <dbReference type="NCBI Taxonomy" id="1211323"/>
    <lineage>
        <taxon>Bacteria</taxon>
        <taxon>Thermotogati</taxon>
        <taxon>Deinococcota</taxon>
        <taxon>Deinococci</taxon>
        <taxon>Deinococcales</taxon>
        <taxon>Deinococcaceae</taxon>
        <taxon>Deinococcus</taxon>
    </lineage>
</organism>
<dbReference type="InterPro" id="IPR008183">
    <property type="entry name" value="Aldose_1/G6P_1-epimerase"/>
</dbReference>
<evidence type="ECO:0000256" key="8">
    <source>
        <dbReference type="PIRNR" id="PIRNR005096"/>
    </source>
</evidence>
<evidence type="ECO:0000256" key="3">
    <source>
        <dbReference type="ARBA" id="ARBA00006206"/>
    </source>
</evidence>
<dbReference type="InterPro" id="IPR014718">
    <property type="entry name" value="GH-type_carb-bd"/>
</dbReference>
<comment type="similarity">
    <text evidence="3 8">Belongs to the aldose epimerase family.</text>
</comment>
<dbReference type="InterPro" id="IPR011013">
    <property type="entry name" value="Gal_mutarotase_sf_dom"/>
</dbReference>
<dbReference type="PIRSF" id="PIRSF005096">
    <property type="entry name" value="GALM"/>
    <property type="match status" value="1"/>
</dbReference>
<dbReference type="InterPro" id="IPR047215">
    <property type="entry name" value="Galactose_mutarotase-like"/>
</dbReference>
<dbReference type="CDD" id="cd09019">
    <property type="entry name" value="galactose_mutarotase_like"/>
    <property type="match status" value="1"/>
</dbReference>
<gene>
    <name evidence="10" type="primary">mro</name>
    <name evidence="10" type="ORF">Dcar01_02650</name>
</gene>
<dbReference type="InterPro" id="IPR018052">
    <property type="entry name" value="Ald1_epimerase_CS"/>
</dbReference>
<feature type="region of interest" description="Disordered" evidence="9">
    <location>
        <begin position="1"/>
        <end position="27"/>
    </location>
</feature>
<sequence>MHEPDSHQPDHFQPDRAAGTVTPRSWGTTPAGEEVILYELRVPGGLEAHVMNYGGVLVRLLAPDRHGTPEDLVLGHDRAAPYFDRQTSPYFGALIGRYANRIAGGRFSLGGQTYTLARNDGPNALHGGPGGFDQRLWDSRAVMGADGPGVVLTYLSRDGEEGYPGNLTVQVTYTLLPEGALRIDYAAQTDAPTVLNLTNHTYWNLSGQARRDILDHELTVHADAITPVDATLIPTGQFLPVPGTPFDFRRPRRIGTSVDDQDPQLRAAGGYDHNFVLGDVGEGGDLRHAATLHDPTSGRQMEVHTTQHGLQVYSGNFLDGSIVGKGGQPYGHRWAVCLETQHFPDSPHQPGFPGTVLLPAQVFRSRTIYAFSAR</sequence>
<comment type="caution">
    <text evidence="10">The sequence shown here is derived from an EMBL/GenBank/DDBJ whole genome shotgun (WGS) entry which is preliminary data.</text>
</comment>
<dbReference type="Gene3D" id="2.70.98.10">
    <property type="match status" value="1"/>
</dbReference>
<dbReference type="PANTHER" id="PTHR10091:SF0">
    <property type="entry name" value="GALACTOSE MUTAROTASE"/>
    <property type="match status" value="1"/>
</dbReference>
<evidence type="ECO:0000256" key="6">
    <source>
        <dbReference type="ARBA" id="ARBA00023235"/>
    </source>
</evidence>
<evidence type="ECO:0000256" key="9">
    <source>
        <dbReference type="SAM" id="MobiDB-lite"/>
    </source>
</evidence>
<evidence type="ECO:0000256" key="4">
    <source>
        <dbReference type="ARBA" id="ARBA00013185"/>
    </source>
</evidence>
<evidence type="ECO:0000313" key="11">
    <source>
        <dbReference type="Proteomes" id="UP001401887"/>
    </source>
</evidence>
<keyword evidence="11" id="KW-1185">Reference proteome</keyword>
<protein>
    <recommendedName>
        <fullName evidence="5 8">Aldose 1-epimerase</fullName>
        <ecNumber evidence="4 8">5.1.3.3</ecNumber>
    </recommendedName>
</protein>
<keyword evidence="7 8" id="KW-0119">Carbohydrate metabolism</keyword>